<keyword evidence="2" id="KW-1185">Reference proteome</keyword>
<evidence type="ECO:0000313" key="1">
    <source>
        <dbReference type="EMBL" id="ACV64566.1"/>
    </source>
</evidence>
<dbReference type="KEGG" id="dae:Dtox_3867"/>
<dbReference type="HOGENOM" id="CLU_2824045_0_0_9"/>
<gene>
    <name evidence="1" type="ordered locus">Dtox_3867</name>
</gene>
<proteinExistence type="predicted"/>
<dbReference type="AlphaFoldDB" id="C8VXH0"/>
<name>C8VXH0_DESAS</name>
<accession>C8VXH0</accession>
<dbReference type="RefSeq" id="WP_015759244.1">
    <property type="nucleotide sequence ID" value="NC_013216.1"/>
</dbReference>
<evidence type="ECO:0000313" key="2">
    <source>
        <dbReference type="Proteomes" id="UP000002217"/>
    </source>
</evidence>
<organism evidence="1 2">
    <name type="scientific">Desulfofarcimen acetoxidans (strain ATCC 49208 / DSM 771 / KCTC 5769 / VKM B-1644 / 5575)</name>
    <name type="common">Desulfotomaculum acetoxidans</name>
    <dbReference type="NCBI Taxonomy" id="485916"/>
    <lineage>
        <taxon>Bacteria</taxon>
        <taxon>Bacillati</taxon>
        <taxon>Bacillota</taxon>
        <taxon>Clostridia</taxon>
        <taxon>Eubacteriales</taxon>
        <taxon>Peptococcaceae</taxon>
        <taxon>Desulfofarcimen</taxon>
    </lineage>
</organism>
<protein>
    <submittedName>
        <fullName evidence="1">Uncharacterized protein</fullName>
    </submittedName>
</protein>
<dbReference type="Proteomes" id="UP000002217">
    <property type="component" value="Chromosome"/>
</dbReference>
<dbReference type="EMBL" id="CP001720">
    <property type="protein sequence ID" value="ACV64566.1"/>
    <property type="molecule type" value="Genomic_DNA"/>
</dbReference>
<reference evidence="1 2" key="1">
    <citation type="journal article" date="2009" name="Stand. Genomic Sci.">
        <title>Complete genome sequence of Desulfotomaculum acetoxidans type strain (5575).</title>
        <authorList>
            <person name="Spring S."/>
            <person name="Lapidus A."/>
            <person name="Schroder M."/>
            <person name="Gleim D."/>
            <person name="Sims D."/>
            <person name="Meincke L."/>
            <person name="Glavina Del Rio T."/>
            <person name="Tice H."/>
            <person name="Copeland A."/>
            <person name="Cheng J.F."/>
            <person name="Lucas S."/>
            <person name="Chen F."/>
            <person name="Nolan M."/>
            <person name="Bruce D."/>
            <person name="Goodwin L."/>
            <person name="Pitluck S."/>
            <person name="Ivanova N."/>
            <person name="Mavromatis K."/>
            <person name="Mikhailova N."/>
            <person name="Pati A."/>
            <person name="Chen A."/>
            <person name="Palaniappan K."/>
            <person name="Land M."/>
            <person name="Hauser L."/>
            <person name="Chang Y.J."/>
            <person name="Jeffries C.D."/>
            <person name="Chain P."/>
            <person name="Saunders E."/>
            <person name="Brettin T."/>
            <person name="Detter J.C."/>
            <person name="Goker M."/>
            <person name="Bristow J."/>
            <person name="Eisen J.A."/>
            <person name="Markowitz V."/>
            <person name="Hugenholtz P."/>
            <person name="Kyrpides N.C."/>
            <person name="Klenk H.P."/>
            <person name="Han C."/>
        </authorList>
    </citation>
    <scope>NUCLEOTIDE SEQUENCE [LARGE SCALE GENOMIC DNA]</scope>
    <source>
        <strain evidence="2">ATCC 49208 / DSM 771 / VKM B-1644</strain>
    </source>
</reference>
<sequence>MKNKVIADVNSILSEEAKEILSGKYGDLEAWISHLIEQAVAGQKKVSFVFSDTARSISEELENQTS</sequence>